<name>A0AAD5D847_AMBAR</name>
<keyword evidence="2" id="KW-1185">Reference proteome</keyword>
<reference evidence="1" key="1">
    <citation type="submission" date="2022-06" db="EMBL/GenBank/DDBJ databases">
        <title>Uncovering the hologenomic basis of an extraordinary plant invasion.</title>
        <authorList>
            <person name="Bieker V.C."/>
            <person name="Martin M.D."/>
            <person name="Gilbert T."/>
            <person name="Hodgins K."/>
            <person name="Battlay P."/>
            <person name="Petersen B."/>
            <person name="Wilson J."/>
        </authorList>
    </citation>
    <scope>NUCLEOTIDE SEQUENCE</scope>
    <source>
        <strain evidence="1">AA19_3_7</strain>
        <tissue evidence="1">Leaf</tissue>
    </source>
</reference>
<protein>
    <submittedName>
        <fullName evidence="1">Uncharacterized protein</fullName>
    </submittedName>
</protein>
<dbReference type="Proteomes" id="UP001206925">
    <property type="component" value="Unassembled WGS sequence"/>
</dbReference>
<comment type="caution">
    <text evidence="1">The sequence shown here is derived from an EMBL/GenBank/DDBJ whole genome shotgun (WGS) entry which is preliminary data.</text>
</comment>
<accession>A0AAD5D847</accession>
<evidence type="ECO:0000313" key="2">
    <source>
        <dbReference type="Proteomes" id="UP001206925"/>
    </source>
</evidence>
<dbReference type="EMBL" id="JAMZMK010002765">
    <property type="protein sequence ID" value="KAI7754684.1"/>
    <property type="molecule type" value="Genomic_DNA"/>
</dbReference>
<dbReference type="AlphaFoldDB" id="A0AAD5D847"/>
<proteinExistence type="predicted"/>
<sequence length="137" mass="15137">MPDNPLLVSIPPPTAVTSVVIRYVEAFARPLDTGKNNSGNVRKPRPLPHGLQLLTSNCRPLLVDLGRCSCIIFKHNTVDELNGGSLNALYTNIMVDLCSLQHVHVHKGEAKQMLLRLISPAKQEFETCDALHDLYLS</sequence>
<organism evidence="1 2">
    <name type="scientific">Ambrosia artemisiifolia</name>
    <name type="common">Common ragweed</name>
    <dbReference type="NCBI Taxonomy" id="4212"/>
    <lineage>
        <taxon>Eukaryota</taxon>
        <taxon>Viridiplantae</taxon>
        <taxon>Streptophyta</taxon>
        <taxon>Embryophyta</taxon>
        <taxon>Tracheophyta</taxon>
        <taxon>Spermatophyta</taxon>
        <taxon>Magnoliopsida</taxon>
        <taxon>eudicotyledons</taxon>
        <taxon>Gunneridae</taxon>
        <taxon>Pentapetalae</taxon>
        <taxon>asterids</taxon>
        <taxon>campanulids</taxon>
        <taxon>Asterales</taxon>
        <taxon>Asteraceae</taxon>
        <taxon>Asteroideae</taxon>
        <taxon>Heliantheae alliance</taxon>
        <taxon>Heliantheae</taxon>
        <taxon>Ambrosia</taxon>
    </lineage>
</organism>
<gene>
    <name evidence="1" type="ORF">M8C21_005441</name>
</gene>
<evidence type="ECO:0000313" key="1">
    <source>
        <dbReference type="EMBL" id="KAI7754684.1"/>
    </source>
</evidence>